<comment type="caution">
    <text evidence="2">The sequence shown here is derived from an EMBL/GenBank/DDBJ whole genome shotgun (WGS) entry which is preliminary data.</text>
</comment>
<evidence type="ECO:0000313" key="2">
    <source>
        <dbReference type="EMBL" id="RVU40844.1"/>
    </source>
</evidence>
<dbReference type="OrthoDB" id="5985609at2"/>
<dbReference type="Gene3D" id="3.30.110.170">
    <property type="entry name" value="Protein of unknown function (DUF541), domain 1"/>
    <property type="match status" value="1"/>
</dbReference>
<dbReference type="PANTHER" id="PTHR34387:SF2">
    <property type="entry name" value="SLR1258 PROTEIN"/>
    <property type="match status" value="1"/>
</dbReference>
<proteinExistence type="predicted"/>
<accession>A0A437R229</accession>
<dbReference type="GO" id="GO:0006974">
    <property type="term" value="P:DNA damage response"/>
    <property type="evidence" value="ECO:0007669"/>
    <property type="project" value="TreeGrafter"/>
</dbReference>
<dbReference type="Gene3D" id="3.30.70.2970">
    <property type="entry name" value="Protein of unknown function (DUF541), domain 2"/>
    <property type="match status" value="1"/>
</dbReference>
<dbReference type="PANTHER" id="PTHR34387">
    <property type="entry name" value="SLR1258 PROTEIN"/>
    <property type="match status" value="1"/>
</dbReference>
<organism evidence="2 3">
    <name type="scientific">Rheinheimera riviphila</name>
    <dbReference type="NCBI Taxonomy" id="1834037"/>
    <lineage>
        <taxon>Bacteria</taxon>
        <taxon>Pseudomonadati</taxon>
        <taxon>Pseudomonadota</taxon>
        <taxon>Gammaproteobacteria</taxon>
        <taxon>Chromatiales</taxon>
        <taxon>Chromatiaceae</taxon>
        <taxon>Rheinheimera</taxon>
    </lineage>
</organism>
<feature type="signal peptide" evidence="1">
    <location>
        <begin position="1"/>
        <end position="25"/>
    </location>
</feature>
<gene>
    <name evidence="2" type="ORF">EOE67_04505</name>
</gene>
<keyword evidence="3" id="KW-1185">Reference proteome</keyword>
<dbReference type="Pfam" id="PF04402">
    <property type="entry name" value="SIMPL"/>
    <property type="match status" value="1"/>
</dbReference>
<dbReference type="EMBL" id="SACS01000003">
    <property type="protein sequence ID" value="RVU40844.1"/>
    <property type="molecule type" value="Genomic_DNA"/>
</dbReference>
<reference evidence="2 3" key="1">
    <citation type="submission" date="2019-01" db="EMBL/GenBank/DDBJ databases">
        <authorList>
            <person name="Chen W.-M."/>
        </authorList>
    </citation>
    <scope>NUCLEOTIDE SEQUENCE [LARGE SCALE GENOMIC DNA]</scope>
    <source>
        <strain evidence="2 3">KYPC3</strain>
    </source>
</reference>
<name>A0A437R229_9GAMM</name>
<dbReference type="AlphaFoldDB" id="A0A437R229"/>
<protein>
    <submittedName>
        <fullName evidence="2">DUF541 domain-containing protein</fullName>
    </submittedName>
</protein>
<sequence>MMEKSMKKVLPLLVGLTLLPLFAVAEPEMALITVQGSGAVPTPPDFARLTMTIGSRQTAVSQAKTDVDNKVTQITAMLQKLGVKNTDINNAPLRIYPEYQAEKTTTELFKVEREVTVTVRNLSQYPEILEQAAVLGVTQLQPAELLSSKAEGLYQQALQLAYADAEEKAKALAKLSGRKIARVHQIQEQGSSPAPRLKMAMMAADSVQFGSNNVRADLTIQFELAKP</sequence>
<evidence type="ECO:0000256" key="1">
    <source>
        <dbReference type="SAM" id="SignalP"/>
    </source>
</evidence>
<dbReference type="InterPro" id="IPR007497">
    <property type="entry name" value="SIMPL/DUF541"/>
</dbReference>
<dbReference type="Proteomes" id="UP000283077">
    <property type="component" value="Unassembled WGS sequence"/>
</dbReference>
<keyword evidence="1" id="KW-0732">Signal</keyword>
<evidence type="ECO:0000313" key="3">
    <source>
        <dbReference type="Proteomes" id="UP000283077"/>
    </source>
</evidence>
<feature type="chain" id="PRO_5019285900" evidence="1">
    <location>
        <begin position="26"/>
        <end position="227"/>
    </location>
</feature>
<dbReference type="InterPro" id="IPR052022">
    <property type="entry name" value="26kDa_periplasmic_antigen"/>
</dbReference>